<gene>
    <name evidence="2" type="ordered locus">Turpa_1345</name>
</gene>
<feature type="domain" description="PIN" evidence="1">
    <location>
        <begin position="13"/>
        <end position="131"/>
    </location>
</feature>
<protein>
    <submittedName>
        <fullName evidence="2">PilT protein domain-containing protein</fullName>
    </submittedName>
</protein>
<dbReference type="OrthoDB" id="13900at2"/>
<evidence type="ECO:0000313" key="2">
    <source>
        <dbReference type="EMBL" id="AFM11993.1"/>
    </source>
</evidence>
<keyword evidence="3" id="KW-1185">Reference proteome</keyword>
<dbReference type="Proteomes" id="UP000006048">
    <property type="component" value="Chromosome"/>
</dbReference>
<dbReference type="Pfam" id="PF01850">
    <property type="entry name" value="PIN"/>
    <property type="match status" value="1"/>
</dbReference>
<dbReference type="HOGENOM" id="CLU_128080_0_0_12"/>
<sequence>MNDRLRDIVNAEVFIDTNILFYGVNIANAEKYAQAGALLELLWQKASLPSISTQVLQEFYVTLIRNKVKIDEAQKIVKDYYVWNVVPTDTKIIDEAFQIQKRYVLSFWDSLVLASAQQSHCAYVLTEDLNHGQKYGKTTVINPFHSGYGA</sequence>
<dbReference type="EMBL" id="CP002959">
    <property type="protein sequence ID" value="AFM11993.1"/>
    <property type="molecule type" value="Genomic_DNA"/>
</dbReference>
<dbReference type="CDD" id="cd18692">
    <property type="entry name" value="PIN_VapC-like"/>
    <property type="match status" value="1"/>
</dbReference>
<reference evidence="2 3" key="1">
    <citation type="submission" date="2012-06" db="EMBL/GenBank/DDBJ databases">
        <title>The complete chromosome of genome of Turneriella parva DSM 21527.</title>
        <authorList>
            <consortium name="US DOE Joint Genome Institute (JGI-PGF)"/>
            <person name="Lucas S."/>
            <person name="Han J."/>
            <person name="Lapidus A."/>
            <person name="Bruce D."/>
            <person name="Goodwin L."/>
            <person name="Pitluck S."/>
            <person name="Peters L."/>
            <person name="Kyrpides N."/>
            <person name="Mavromatis K."/>
            <person name="Ivanova N."/>
            <person name="Mikhailova N."/>
            <person name="Chertkov O."/>
            <person name="Detter J.C."/>
            <person name="Tapia R."/>
            <person name="Han C."/>
            <person name="Land M."/>
            <person name="Hauser L."/>
            <person name="Markowitz V."/>
            <person name="Cheng J.-F."/>
            <person name="Hugenholtz P."/>
            <person name="Woyke T."/>
            <person name="Wu D."/>
            <person name="Gronow S."/>
            <person name="Wellnitz S."/>
            <person name="Brambilla E."/>
            <person name="Klenk H.-P."/>
            <person name="Eisen J.A."/>
        </authorList>
    </citation>
    <scope>NUCLEOTIDE SEQUENCE [LARGE SCALE GENOMIC DNA]</scope>
    <source>
        <strain evidence="3">ATCC BAA-1111 / DSM 21527 / NCTC 11395 / H</strain>
    </source>
</reference>
<proteinExistence type="predicted"/>
<dbReference type="STRING" id="869212.Turpa_1345"/>
<dbReference type="Gene3D" id="3.40.50.1010">
    <property type="entry name" value="5'-nuclease"/>
    <property type="match status" value="1"/>
</dbReference>
<dbReference type="RefSeq" id="WP_014802508.1">
    <property type="nucleotide sequence ID" value="NC_018020.1"/>
</dbReference>
<accession>I4B3Y6</accession>
<dbReference type="InterPro" id="IPR029060">
    <property type="entry name" value="PIN-like_dom_sf"/>
</dbReference>
<name>I4B3Y6_TURPD</name>
<dbReference type="KEGG" id="tpx:Turpa_1345"/>
<organism evidence="2 3">
    <name type="scientific">Turneriella parva (strain ATCC BAA-1111 / DSM 21527 / NCTC 11395 / H)</name>
    <name type="common">Leptospira parva</name>
    <dbReference type="NCBI Taxonomy" id="869212"/>
    <lineage>
        <taxon>Bacteria</taxon>
        <taxon>Pseudomonadati</taxon>
        <taxon>Spirochaetota</taxon>
        <taxon>Spirochaetia</taxon>
        <taxon>Leptospirales</taxon>
        <taxon>Leptospiraceae</taxon>
        <taxon>Turneriella</taxon>
    </lineage>
</organism>
<evidence type="ECO:0000259" key="1">
    <source>
        <dbReference type="Pfam" id="PF01850"/>
    </source>
</evidence>
<dbReference type="AlphaFoldDB" id="I4B3Y6"/>
<dbReference type="InterPro" id="IPR002716">
    <property type="entry name" value="PIN_dom"/>
</dbReference>
<evidence type="ECO:0000313" key="3">
    <source>
        <dbReference type="Proteomes" id="UP000006048"/>
    </source>
</evidence>
<dbReference type="SUPFAM" id="SSF88723">
    <property type="entry name" value="PIN domain-like"/>
    <property type="match status" value="1"/>
</dbReference>